<name>A0ABS2DT89_9BURK</name>
<evidence type="ECO:0000256" key="5">
    <source>
        <dbReference type="ARBA" id="ARBA00022989"/>
    </source>
</evidence>
<evidence type="ECO:0000256" key="3">
    <source>
        <dbReference type="ARBA" id="ARBA00022475"/>
    </source>
</evidence>
<dbReference type="RefSeq" id="WP_205103049.1">
    <property type="nucleotide sequence ID" value="NZ_JACJJC010000011.1"/>
</dbReference>
<organism evidence="8 9">
    <name type="scientific">Sutterella massiliensis</name>
    <dbReference type="NCBI Taxonomy" id="1816689"/>
    <lineage>
        <taxon>Bacteria</taxon>
        <taxon>Pseudomonadati</taxon>
        <taxon>Pseudomonadota</taxon>
        <taxon>Betaproteobacteria</taxon>
        <taxon>Burkholderiales</taxon>
        <taxon>Sutterellaceae</taxon>
        <taxon>Sutterella</taxon>
    </lineage>
</organism>
<feature type="transmembrane region" description="Helical" evidence="7">
    <location>
        <begin position="86"/>
        <end position="110"/>
    </location>
</feature>
<keyword evidence="9" id="KW-1185">Reference proteome</keyword>
<keyword evidence="5 7" id="KW-1133">Transmembrane helix</keyword>
<dbReference type="Pfam" id="PF03916">
    <property type="entry name" value="NrfD"/>
    <property type="match status" value="1"/>
</dbReference>
<dbReference type="PANTHER" id="PTHR34856">
    <property type="entry name" value="PROTEIN NRFD"/>
    <property type="match status" value="1"/>
</dbReference>
<feature type="transmembrane region" description="Helical" evidence="7">
    <location>
        <begin position="46"/>
        <end position="66"/>
    </location>
</feature>
<feature type="transmembrane region" description="Helical" evidence="7">
    <location>
        <begin position="16"/>
        <end position="39"/>
    </location>
</feature>
<evidence type="ECO:0000256" key="1">
    <source>
        <dbReference type="ARBA" id="ARBA00004651"/>
    </source>
</evidence>
<keyword evidence="3" id="KW-1003">Cell membrane</keyword>
<feature type="transmembrane region" description="Helical" evidence="7">
    <location>
        <begin position="131"/>
        <end position="151"/>
    </location>
</feature>
<proteinExistence type="inferred from homology"/>
<dbReference type="InterPro" id="IPR005614">
    <property type="entry name" value="NrfD-like"/>
</dbReference>
<feature type="transmembrane region" description="Helical" evidence="7">
    <location>
        <begin position="233"/>
        <end position="258"/>
    </location>
</feature>
<comment type="similarity">
    <text evidence="2">Belongs to the NrfD family.</text>
</comment>
<evidence type="ECO:0000256" key="6">
    <source>
        <dbReference type="ARBA" id="ARBA00023136"/>
    </source>
</evidence>
<keyword evidence="6 7" id="KW-0472">Membrane</keyword>
<evidence type="ECO:0000256" key="4">
    <source>
        <dbReference type="ARBA" id="ARBA00022692"/>
    </source>
</evidence>
<feature type="transmembrane region" description="Helical" evidence="7">
    <location>
        <begin position="270"/>
        <end position="293"/>
    </location>
</feature>
<evidence type="ECO:0000256" key="7">
    <source>
        <dbReference type="SAM" id="Phobius"/>
    </source>
</evidence>
<comment type="caution">
    <text evidence="8">The sequence shown here is derived from an EMBL/GenBank/DDBJ whole genome shotgun (WGS) entry which is preliminary data.</text>
</comment>
<sequence length="298" mass="31161">MTADMLNLTQQVATSHWGWTIALFLWLVGLSGMSLTLNFWLRSKKVLLLSTVAGVAGTLLVVSHLTRLLNLPFAAINALMEGSLNFGSWMFIGICILAVLCIVTVIESLLVIAAQKKEPENEYETFLESDIVAWLNAILGVAATAYSGFLLTQAAGVALWNTAALPVLWLLSGLACAFGLVEMLESGKQLDVHAPHGLTTAADVAHIAEALVLFAFVQSAFSGTPGAAAGAEALVAGAQATLFWGGAVFVGIVVPLVMNRIGKSLPNLGLITGAASIVGALALRAAILFAGYFDPVLL</sequence>
<accession>A0ABS2DT89</accession>
<feature type="transmembrane region" description="Helical" evidence="7">
    <location>
        <begin position="157"/>
        <end position="181"/>
    </location>
</feature>
<feature type="transmembrane region" description="Helical" evidence="7">
    <location>
        <begin position="201"/>
        <end position="221"/>
    </location>
</feature>
<keyword evidence="4 7" id="KW-0812">Transmembrane</keyword>
<dbReference type="Proteomes" id="UP000715095">
    <property type="component" value="Unassembled WGS sequence"/>
</dbReference>
<dbReference type="EMBL" id="JACJJC010000011">
    <property type="protein sequence ID" value="MBM6704352.1"/>
    <property type="molecule type" value="Genomic_DNA"/>
</dbReference>
<evidence type="ECO:0000313" key="8">
    <source>
        <dbReference type="EMBL" id="MBM6704352.1"/>
    </source>
</evidence>
<dbReference type="InterPro" id="IPR052049">
    <property type="entry name" value="Electron_transfer_protein"/>
</dbReference>
<protein>
    <submittedName>
        <fullName evidence="8">Polysulfide reductase NrfD</fullName>
    </submittedName>
</protein>
<dbReference type="Gene3D" id="1.20.1630.10">
    <property type="entry name" value="Formate dehydrogenase/DMSO reductase domain"/>
    <property type="match status" value="1"/>
</dbReference>
<gene>
    <name evidence="8" type="primary">nrfD</name>
    <name evidence="8" type="ORF">H6A60_07630</name>
</gene>
<dbReference type="PANTHER" id="PTHR34856:SF2">
    <property type="entry name" value="PROTEIN NRFD"/>
    <property type="match status" value="1"/>
</dbReference>
<reference evidence="8 9" key="1">
    <citation type="journal article" date="2021" name="Sci. Rep.">
        <title>The distribution of antibiotic resistance genes in chicken gut microbiota commensals.</title>
        <authorList>
            <person name="Juricova H."/>
            <person name="Matiasovicova J."/>
            <person name="Kubasova T."/>
            <person name="Cejkova D."/>
            <person name="Rychlik I."/>
        </authorList>
    </citation>
    <scope>NUCLEOTIDE SEQUENCE [LARGE SCALE GENOMIC DNA]</scope>
    <source>
        <strain evidence="8 9">An829</strain>
    </source>
</reference>
<comment type="subcellular location">
    <subcellularLocation>
        <location evidence="1">Cell membrane</location>
        <topology evidence="1">Multi-pass membrane protein</topology>
    </subcellularLocation>
</comment>
<evidence type="ECO:0000313" key="9">
    <source>
        <dbReference type="Proteomes" id="UP000715095"/>
    </source>
</evidence>
<evidence type="ECO:0000256" key="2">
    <source>
        <dbReference type="ARBA" id="ARBA00008929"/>
    </source>
</evidence>